<dbReference type="EMBL" id="BHYK01000021">
    <property type="protein sequence ID" value="GCD11761.1"/>
    <property type="molecule type" value="Genomic_DNA"/>
</dbReference>
<name>A0A401UQH4_9CLOT</name>
<gene>
    <name evidence="6" type="ORF">Ctaglu_33840</name>
</gene>
<feature type="domain" description="NlpC/P60" evidence="5">
    <location>
        <begin position="5"/>
        <end position="128"/>
    </location>
</feature>
<keyword evidence="3" id="KW-0378">Hydrolase</keyword>
<comment type="caution">
    <text evidence="6">The sequence shown here is derived from an EMBL/GenBank/DDBJ whole genome shotgun (WGS) entry which is preliminary data.</text>
</comment>
<protein>
    <recommendedName>
        <fullName evidence="5">NlpC/P60 domain-containing protein</fullName>
    </recommendedName>
</protein>
<dbReference type="AlphaFoldDB" id="A0A401UQH4"/>
<proteinExistence type="inferred from homology"/>
<dbReference type="GO" id="GO:0008234">
    <property type="term" value="F:cysteine-type peptidase activity"/>
    <property type="evidence" value="ECO:0007669"/>
    <property type="project" value="UniProtKB-KW"/>
</dbReference>
<evidence type="ECO:0000256" key="1">
    <source>
        <dbReference type="ARBA" id="ARBA00007074"/>
    </source>
</evidence>
<dbReference type="OrthoDB" id="9808890at2"/>
<dbReference type="PROSITE" id="PS51935">
    <property type="entry name" value="NLPC_P60"/>
    <property type="match status" value="1"/>
</dbReference>
<reference evidence="6 7" key="1">
    <citation type="submission" date="2018-11" db="EMBL/GenBank/DDBJ databases">
        <title>Genome sequencing and assembly of Clostridium tagluense strain A121.</title>
        <authorList>
            <person name="Murakami T."/>
            <person name="Segawa T."/>
            <person name="Shcherbakova V.A."/>
            <person name="Mori H."/>
            <person name="Yoshimura Y."/>
        </authorList>
    </citation>
    <scope>NUCLEOTIDE SEQUENCE [LARGE SCALE GENOMIC DNA]</scope>
    <source>
        <strain evidence="6 7">A121</strain>
    </source>
</reference>
<dbReference type="RefSeq" id="WP_125003858.1">
    <property type="nucleotide sequence ID" value="NZ_BHYK01000021.1"/>
</dbReference>
<dbReference type="InterPro" id="IPR038765">
    <property type="entry name" value="Papain-like_cys_pep_sf"/>
</dbReference>
<organism evidence="6 7">
    <name type="scientific">Clostridium tagluense</name>
    <dbReference type="NCBI Taxonomy" id="360422"/>
    <lineage>
        <taxon>Bacteria</taxon>
        <taxon>Bacillati</taxon>
        <taxon>Bacillota</taxon>
        <taxon>Clostridia</taxon>
        <taxon>Eubacteriales</taxon>
        <taxon>Clostridiaceae</taxon>
        <taxon>Clostridium</taxon>
    </lineage>
</organism>
<sequence length="222" mass="24772">MKNNKFVGQDIADEAKKCLGAEYMWGGENMTGFDCSGLVNYVFKQLGKDISRTTTTQVKEGTAVAKKDLQVGDLIFFGLIDSPHHVGIYIGDDTYIHASRTGYVVKISNLNSRSDYATARRSLIAMKNQTEVKNIVYSDVKQLFTETSSITGITRLDCFRIKSRNEKVIHSKNVTIVILDDGTKGTAKCLPEDDYNKTKGIKIAYLRAKIKSLTKELVQLIK</sequence>
<keyword evidence="2" id="KW-0645">Protease</keyword>
<dbReference type="SUPFAM" id="SSF54001">
    <property type="entry name" value="Cysteine proteinases"/>
    <property type="match status" value="1"/>
</dbReference>
<dbReference type="Pfam" id="PF00877">
    <property type="entry name" value="NLPC_P60"/>
    <property type="match status" value="1"/>
</dbReference>
<accession>A0A401UQH4</accession>
<evidence type="ECO:0000256" key="3">
    <source>
        <dbReference type="ARBA" id="ARBA00022801"/>
    </source>
</evidence>
<dbReference type="GO" id="GO:0006508">
    <property type="term" value="P:proteolysis"/>
    <property type="evidence" value="ECO:0007669"/>
    <property type="project" value="UniProtKB-KW"/>
</dbReference>
<evidence type="ECO:0000259" key="5">
    <source>
        <dbReference type="PROSITE" id="PS51935"/>
    </source>
</evidence>
<dbReference type="PANTHER" id="PTHR47053">
    <property type="entry name" value="MUREIN DD-ENDOPEPTIDASE MEPH-RELATED"/>
    <property type="match status" value="1"/>
</dbReference>
<dbReference type="InterPro" id="IPR051202">
    <property type="entry name" value="Peptidase_C40"/>
</dbReference>
<comment type="similarity">
    <text evidence="1">Belongs to the peptidase C40 family.</text>
</comment>
<evidence type="ECO:0000313" key="7">
    <source>
        <dbReference type="Proteomes" id="UP000287872"/>
    </source>
</evidence>
<keyword evidence="4" id="KW-0788">Thiol protease</keyword>
<dbReference type="Proteomes" id="UP000287872">
    <property type="component" value="Unassembled WGS sequence"/>
</dbReference>
<evidence type="ECO:0000256" key="4">
    <source>
        <dbReference type="ARBA" id="ARBA00022807"/>
    </source>
</evidence>
<dbReference type="Gene3D" id="3.90.1720.10">
    <property type="entry name" value="endopeptidase domain like (from Nostoc punctiforme)"/>
    <property type="match status" value="1"/>
</dbReference>
<keyword evidence="7" id="KW-1185">Reference proteome</keyword>
<dbReference type="PANTHER" id="PTHR47053:SF1">
    <property type="entry name" value="MUREIN DD-ENDOPEPTIDASE MEPH-RELATED"/>
    <property type="match status" value="1"/>
</dbReference>
<evidence type="ECO:0000313" key="6">
    <source>
        <dbReference type="EMBL" id="GCD11761.1"/>
    </source>
</evidence>
<evidence type="ECO:0000256" key="2">
    <source>
        <dbReference type="ARBA" id="ARBA00022670"/>
    </source>
</evidence>
<dbReference type="InterPro" id="IPR000064">
    <property type="entry name" value="NLP_P60_dom"/>
</dbReference>